<reference evidence="1" key="1">
    <citation type="submission" date="2021-05" db="EMBL/GenBank/DDBJ databases">
        <authorList>
            <person name="Scholz U."/>
            <person name="Mascher M."/>
            <person name="Fiebig A."/>
        </authorList>
    </citation>
    <scope>NUCLEOTIDE SEQUENCE [LARGE SCALE GENOMIC DNA]</scope>
</reference>
<dbReference type="EnsemblPlants" id="AVESA.00010b.r2.7DG1342740.1">
    <property type="protein sequence ID" value="AVESA.00010b.r2.7DG1342740.1.CDS"/>
    <property type="gene ID" value="AVESA.00010b.r2.7DG1342740"/>
</dbReference>
<dbReference type="Proteomes" id="UP001732700">
    <property type="component" value="Chromosome 7D"/>
</dbReference>
<protein>
    <submittedName>
        <fullName evidence="1">Uncharacterized protein</fullName>
    </submittedName>
</protein>
<evidence type="ECO:0000313" key="2">
    <source>
        <dbReference type="Proteomes" id="UP001732700"/>
    </source>
</evidence>
<keyword evidence="2" id="KW-1185">Reference proteome</keyword>
<reference evidence="1" key="2">
    <citation type="submission" date="2025-09" db="UniProtKB">
        <authorList>
            <consortium name="EnsemblPlants"/>
        </authorList>
    </citation>
    <scope>IDENTIFICATION</scope>
</reference>
<sequence length="722" mass="78513">MVGTGSGPLDVVIVYGFDSTNNATLTSYRVDKIFWMVQEKMLRNAVGSRPGRLGYVHFRRPNTYTSDMKVVDSGDVEGSCYVISSIWKSPNCEKKMASGMSEAQKLIGDTRDAVILFFSDGLVHMGDYFDGAEDFKAQVPVHTFTLGGDGYNQSLRTIAANSAGGTFNPVPVPEHPRESAAFSGLLDNILTNSGEDMPPPREEVSNIGLVTLDAPKYSRDDVGLTEETLTVGLELKATTFAAAREGLDLVAVLDVSTSMEDKMARLKKAMKFVIMKLTEKDRLSIVTFSDQGRVFTNLRSMTPAAQAELGAIVDGLKEGGNTNITDGLEKGLGVIAGRKYKDGDRTPNVFLMSDGEQNRGGDAGQVKLPDEVAVYTFGFGSGADHALLGKIAKKSAGGTFSSCPDGSNLSSPFAKLVGGLTTIVAQNVQLTLKSIPKEVASMDVTPGIDYNMKTTQVDDKNEKKITIFFGTLFSGESRKVIVKFALNARNPKDIKGKKKRYDAIIAVAQHKYTAQMEEKKQAAENITIRRTSKPSPGLSADSAEMQAEEVRQQVAVAVPQARELSDAGDLVGARYKLQDSLNALENVALDSRDRENMVRVLRDELLKLIKLMANEHDYKTLGRPYALAVESSHGRQRAAGKGEDEKDDQPVYLYDTARMKTCSKQAQDFEENKIDRVPSAAEDDKEELDANPYAKDAAPIAMHLDNAIKALQALRKILVPSA</sequence>
<accession>A0ACD6AB78</accession>
<proteinExistence type="predicted"/>
<organism evidence="1 2">
    <name type="scientific">Avena sativa</name>
    <name type="common">Oat</name>
    <dbReference type="NCBI Taxonomy" id="4498"/>
    <lineage>
        <taxon>Eukaryota</taxon>
        <taxon>Viridiplantae</taxon>
        <taxon>Streptophyta</taxon>
        <taxon>Embryophyta</taxon>
        <taxon>Tracheophyta</taxon>
        <taxon>Spermatophyta</taxon>
        <taxon>Magnoliopsida</taxon>
        <taxon>Liliopsida</taxon>
        <taxon>Poales</taxon>
        <taxon>Poaceae</taxon>
        <taxon>BOP clade</taxon>
        <taxon>Pooideae</taxon>
        <taxon>Poodae</taxon>
        <taxon>Poeae</taxon>
        <taxon>Poeae Chloroplast Group 1 (Aveneae type)</taxon>
        <taxon>Aveninae</taxon>
        <taxon>Avena</taxon>
    </lineage>
</organism>
<evidence type="ECO:0000313" key="1">
    <source>
        <dbReference type="EnsemblPlants" id="AVESA.00010b.r2.7DG1342740.1.CDS"/>
    </source>
</evidence>
<name>A0ACD6AB78_AVESA</name>